<dbReference type="EMBL" id="JABFAB010000004">
    <property type="protein sequence ID" value="MBA0645955.1"/>
    <property type="molecule type" value="Genomic_DNA"/>
</dbReference>
<gene>
    <name evidence="1" type="ORF">Goklo_013981</name>
</gene>
<organism evidence="1 2">
    <name type="scientific">Gossypium klotzschianum</name>
    <dbReference type="NCBI Taxonomy" id="34286"/>
    <lineage>
        <taxon>Eukaryota</taxon>
        <taxon>Viridiplantae</taxon>
        <taxon>Streptophyta</taxon>
        <taxon>Embryophyta</taxon>
        <taxon>Tracheophyta</taxon>
        <taxon>Spermatophyta</taxon>
        <taxon>Magnoliopsida</taxon>
        <taxon>eudicotyledons</taxon>
        <taxon>Gunneridae</taxon>
        <taxon>Pentapetalae</taxon>
        <taxon>rosids</taxon>
        <taxon>malvids</taxon>
        <taxon>Malvales</taxon>
        <taxon>Malvaceae</taxon>
        <taxon>Malvoideae</taxon>
        <taxon>Gossypium</taxon>
    </lineage>
</organism>
<accession>A0A7J8U6C2</accession>
<comment type="caution">
    <text evidence="1">The sequence shown here is derived from an EMBL/GenBank/DDBJ whole genome shotgun (WGS) entry which is preliminary data.</text>
</comment>
<evidence type="ECO:0000313" key="1">
    <source>
        <dbReference type="EMBL" id="MBA0645955.1"/>
    </source>
</evidence>
<keyword evidence="2" id="KW-1185">Reference proteome</keyword>
<reference evidence="1 2" key="1">
    <citation type="journal article" date="2019" name="Genome Biol. Evol.">
        <title>Insights into the evolution of the New World diploid cottons (Gossypium, subgenus Houzingenia) based on genome sequencing.</title>
        <authorList>
            <person name="Grover C.E."/>
            <person name="Arick M.A. 2nd"/>
            <person name="Thrash A."/>
            <person name="Conover J.L."/>
            <person name="Sanders W.S."/>
            <person name="Peterson D.G."/>
            <person name="Frelichowski J.E."/>
            <person name="Scheffler J.A."/>
            <person name="Scheffler B.E."/>
            <person name="Wendel J.F."/>
        </authorList>
    </citation>
    <scope>NUCLEOTIDE SEQUENCE [LARGE SCALE GENOMIC DNA]</scope>
    <source>
        <strain evidence="1">57</strain>
        <tissue evidence="1">Leaf</tissue>
    </source>
</reference>
<sequence length="71" mass="8243">MDACQMHVFYTWLACSGGLNCIPTHQCFDREMEIEGAYVLSPLRRVYNYTRGHQSTTRSTDRWGCHYGASY</sequence>
<dbReference type="OrthoDB" id="10558459at2759"/>
<dbReference type="AlphaFoldDB" id="A0A7J8U6C2"/>
<dbReference type="Proteomes" id="UP000593573">
    <property type="component" value="Unassembled WGS sequence"/>
</dbReference>
<protein>
    <submittedName>
        <fullName evidence="1">Uncharacterized protein</fullName>
    </submittedName>
</protein>
<evidence type="ECO:0000313" key="2">
    <source>
        <dbReference type="Proteomes" id="UP000593573"/>
    </source>
</evidence>
<name>A0A7J8U6C2_9ROSI</name>
<proteinExistence type="predicted"/>